<dbReference type="GO" id="GO:0006581">
    <property type="term" value="P:acetylcholine catabolic process"/>
    <property type="evidence" value="ECO:0007669"/>
    <property type="project" value="TreeGrafter"/>
</dbReference>
<dbReference type="RefSeq" id="WP_259627967.1">
    <property type="nucleotide sequence ID" value="NZ_JANYMP010000024.1"/>
</dbReference>
<feature type="region of interest" description="Disordered" evidence="6">
    <location>
        <begin position="26"/>
        <end position="71"/>
    </location>
</feature>
<dbReference type="PANTHER" id="PTHR43918">
    <property type="entry name" value="ACETYLCHOLINESTERASE"/>
    <property type="match status" value="1"/>
</dbReference>
<dbReference type="PROSITE" id="PS00122">
    <property type="entry name" value="CARBOXYLESTERASE_B_1"/>
    <property type="match status" value="1"/>
</dbReference>
<dbReference type="GO" id="GO:0003990">
    <property type="term" value="F:acetylcholinesterase activity"/>
    <property type="evidence" value="ECO:0007669"/>
    <property type="project" value="TreeGrafter"/>
</dbReference>
<dbReference type="PRINTS" id="PR00878">
    <property type="entry name" value="CHOLNESTRASE"/>
</dbReference>
<name>A0A9X3A5P7_9PSEU</name>
<dbReference type="PANTHER" id="PTHR43918:SF4">
    <property type="entry name" value="CARBOXYLIC ESTER HYDROLASE"/>
    <property type="match status" value="1"/>
</dbReference>
<dbReference type="AlphaFoldDB" id="A0A9X3A5P7"/>
<organism evidence="8 9">
    <name type="scientific">Umezawaea endophytica</name>
    <dbReference type="NCBI Taxonomy" id="1654476"/>
    <lineage>
        <taxon>Bacteria</taxon>
        <taxon>Bacillati</taxon>
        <taxon>Actinomycetota</taxon>
        <taxon>Actinomycetes</taxon>
        <taxon>Pseudonocardiales</taxon>
        <taxon>Pseudonocardiaceae</taxon>
        <taxon>Umezawaea</taxon>
    </lineage>
</organism>
<dbReference type="Gene3D" id="3.40.50.1820">
    <property type="entry name" value="alpha/beta hydrolase"/>
    <property type="match status" value="1"/>
</dbReference>
<protein>
    <recommendedName>
        <fullName evidence="5">Carboxylic ester hydrolase</fullName>
        <ecNumber evidence="5">3.1.1.-</ecNumber>
    </recommendedName>
</protein>
<reference evidence="8" key="1">
    <citation type="submission" date="2022-08" db="EMBL/GenBank/DDBJ databases">
        <authorList>
            <person name="Tistechok S."/>
            <person name="Samborskyy M."/>
            <person name="Roman I."/>
        </authorList>
    </citation>
    <scope>NUCLEOTIDE SEQUENCE</scope>
    <source>
        <strain evidence="8">DSM 103496</strain>
    </source>
</reference>
<feature type="compositionally biased region" description="Low complexity" evidence="6">
    <location>
        <begin position="26"/>
        <end position="41"/>
    </location>
</feature>
<evidence type="ECO:0000256" key="6">
    <source>
        <dbReference type="SAM" id="MobiDB-lite"/>
    </source>
</evidence>
<keyword evidence="3" id="KW-1015">Disulfide bond</keyword>
<comment type="caution">
    <text evidence="8">The sequence shown here is derived from an EMBL/GenBank/DDBJ whole genome shotgun (WGS) entry which is preliminary data.</text>
</comment>
<keyword evidence="2 5" id="KW-0378">Hydrolase</keyword>
<evidence type="ECO:0000259" key="7">
    <source>
        <dbReference type="Pfam" id="PF00135"/>
    </source>
</evidence>
<dbReference type="EMBL" id="JANYMP010000024">
    <property type="protein sequence ID" value="MCS7482503.1"/>
    <property type="molecule type" value="Genomic_DNA"/>
</dbReference>
<dbReference type="Proteomes" id="UP001141259">
    <property type="component" value="Unassembled WGS sequence"/>
</dbReference>
<feature type="active site" description="Charge relay system" evidence="4">
    <location>
        <position position="449"/>
    </location>
</feature>
<evidence type="ECO:0000256" key="4">
    <source>
        <dbReference type="PIRSR" id="PIRSR600997-1"/>
    </source>
</evidence>
<feature type="active site" description="Acyl-ester intermediate" evidence="4">
    <location>
        <position position="226"/>
    </location>
</feature>
<evidence type="ECO:0000256" key="3">
    <source>
        <dbReference type="ARBA" id="ARBA00023157"/>
    </source>
</evidence>
<proteinExistence type="inferred from homology"/>
<evidence type="ECO:0000313" key="9">
    <source>
        <dbReference type="Proteomes" id="UP001141259"/>
    </source>
</evidence>
<dbReference type="GO" id="GO:0005886">
    <property type="term" value="C:plasma membrane"/>
    <property type="evidence" value="ECO:0007669"/>
    <property type="project" value="TreeGrafter"/>
</dbReference>
<keyword evidence="9" id="KW-1185">Reference proteome</keyword>
<dbReference type="InterPro" id="IPR029058">
    <property type="entry name" value="AB_hydrolase_fold"/>
</dbReference>
<dbReference type="GO" id="GO:0019695">
    <property type="term" value="P:choline metabolic process"/>
    <property type="evidence" value="ECO:0007669"/>
    <property type="project" value="TreeGrafter"/>
</dbReference>
<evidence type="ECO:0000256" key="1">
    <source>
        <dbReference type="ARBA" id="ARBA00005964"/>
    </source>
</evidence>
<evidence type="ECO:0000256" key="5">
    <source>
        <dbReference type="RuleBase" id="RU361235"/>
    </source>
</evidence>
<dbReference type="EC" id="3.1.1.-" evidence="5"/>
<evidence type="ECO:0000313" key="8">
    <source>
        <dbReference type="EMBL" id="MCS7482503.1"/>
    </source>
</evidence>
<dbReference type="SUPFAM" id="SSF53474">
    <property type="entry name" value="alpha/beta-Hydrolases"/>
    <property type="match status" value="1"/>
</dbReference>
<dbReference type="InterPro" id="IPR006311">
    <property type="entry name" value="TAT_signal"/>
</dbReference>
<dbReference type="GO" id="GO:0005615">
    <property type="term" value="C:extracellular space"/>
    <property type="evidence" value="ECO:0007669"/>
    <property type="project" value="TreeGrafter"/>
</dbReference>
<comment type="similarity">
    <text evidence="1 5">Belongs to the type-B carboxylesterase/lipase family.</text>
</comment>
<dbReference type="InterPro" id="IPR019826">
    <property type="entry name" value="Carboxylesterase_B_AS"/>
</dbReference>
<dbReference type="Pfam" id="PF00135">
    <property type="entry name" value="COesterase"/>
    <property type="match status" value="1"/>
</dbReference>
<dbReference type="InterPro" id="IPR050654">
    <property type="entry name" value="AChE-related_enzymes"/>
</dbReference>
<dbReference type="InterPro" id="IPR002018">
    <property type="entry name" value="CarbesteraseB"/>
</dbReference>
<feature type="active site" description="Charge relay system" evidence="4">
    <location>
        <position position="354"/>
    </location>
</feature>
<gene>
    <name evidence="8" type="ORF">NZH93_37135</name>
</gene>
<feature type="domain" description="Carboxylesterase type B" evidence="7">
    <location>
        <begin position="49"/>
        <end position="498"/>
    </location>
</feature>
<dbReference type="InterPro" id="IPR000997">
    <property type="entry name" value="Cholinesterase"/>
</dbReference>
<dbReference type="PROSITE" id="PS51318">
    <property type="entry name" value="TAT"/>
    <property type="match status" value="1"/>
</dbReference>
<sequence length="543" mass="57440">MNDSGSSQVSRRTVLGALTMIGTTTSLGLGSASATGAGSTADARTESSAPEATTRHGKVRGKRTSGGGSAFLGIPYAQPPVGDLRLARPAPPIPWTGVRDAVAFGPAVPQVPPNTAVPAGDDWLTLNIWLPPGADKPVPVMVWIYGGGYASGSADEPTFDGSVLAREGRVAVVTFNYRTGVDGFSHIPGAPANRGLLDQVALLRWLRENVGAFGGDARNVTVFGESSGAGCVAALLAMPSARGLLRRAIVQSMPRPYVTARLAYEIGGEIAASAGVGFSREEMARVPAQTLAEHGAGLQARTPDFIDRWGQVAAVGGVYGPVVDGVVLPVDPYRALADGAACDIELIVGHTRDENRLFTALTGQVGKIGPTQLEQALNIFAPHGDPVAYQNAFPGATDEELYEIVRSDWLFRMPNMALATAHARAGGRTYFYEFVHEAVGVGGIRASLHGIDVPLVFGNWVPGTYSLVFANPPTDEDHRLGTEVRRAWTRFAHTGSPGWPRFTGERNAPTKIWGRGDHVGLYPELTSWSLAHGERYSPYDVVE</sequence>
<evidence type="ECO:0000256" key="2">
    <source>
        <dbReference type="ARBA" id="ARBA00022801"/>
    </source>
</evidence>
<accession>A0A9X3A5P7</accession>